<evidence type="ECO:0000256" key="1">
    <source>
        <dbReference type="ARBA" id="ARBA00004123"/>
    </source>
</evidence>
<evidence type="ECO:0000259" key="9">
    <source>
        <dbReference type="PROSITE" id="PS50181"/>
    </source>
</evidence>
<keyword evidence="3" id="KW-0132">Cell division</keyword>
<feature type="region of interest" description="Disordered" evidence="8">
    <location>
        <begin position="1348"/>
        <end position="1377"/>
    </location>
</feature>
<feature type="region of interest" description="Disordered" evidence="8">
    <location>
        <begin position="715"/>
        <end position="742"/>
    </location>
</feature>
<feature type="region of interest" description="Disordered" evidence="8">
    <location>
        <begin position="543"/>
        <end position="660"/>
    </location>
</feature>
<feature type="compositionally biased region" description="Polar residues" evidence="8">
    <location>
        <begin position="490"/>
        <end position="503"/>
    </location>
</feature>
<evidence type="ECO:0000313" key="10">
    <source>
        <dbReference type="EMBL" id="RDK36676.1"/>
    </source>
</evidence>
<dbReference type="InterPro" id="IPR036047">
    <property type="entry name" value="F-box-like_dom_sf"/>
</dbReference>
<dbReference type="Pfam" id="PF10345">
    <property type="entry name" value="Cohesin_load"/>
    <property type="match status" value="1"/>
</dbReference>
<keyword evidence="4" id="KW-0498">Mitosis</keyword>
<dbReference type="InterPro" id="IPR019440">
    <property type="entry name" value="MAU2"/>
</dbReference>
<dbReference type="GO" id="GO:0051301">
    <property type="term" value="P:cell division"/>
    <property type="evidence" value="ECO:0007669"/>
    <property type="project" value="UniProtKB-KW"/>
</dbReference>
<feature type="compositionally biased region" description="Low complexity" evidence="8">
    <location>
        <begin position="644"/>
        <end position="653"/>
    </location>
</feature>
<accession>A0A370P491</accession>
<feature type="compositionally biased region" description="Polar residues" evidence="8">
    <location>
        <begin position="609"/>
        <end position="642"/>
    </location>
</feature>
<evidence type="ECO:0000256" key="2">
    <source>
        <dbReference type="ARBA" id="ARBA00008585"/>
    </source>
</evidence>
<feature type="region of interest" description="Disordered" evidence="8">
    <location>
        <begin position="479"/>
        <end position="503"/>
    </location>
</feature>
<keyword evidence="6" id="KW-0539">Nucleus</keyword>
<dbReference type="Proteomes" id="UP000254937">
    <property type="component" value="Unassembled WGS sequence"/>
</dbReference>
<keyword evidence="11" id="KW-1185">Reference proteome</keyword>
<sequence length="1377" mass="153703">MRSDLPVDMGSSFRRAGERLRSIAKMNRWAKTQYEGKVGDTDTITNCYLLALPTELLLEIISHLSVLPEACLALTCKRLYSICGATLGAKPLHFSRDFAPLFHHYRNGHNFVTPRWQFINLLEDNRWRACSRCLKLHPRSFFPARELKRKSEDRSCNLGSSAGIVDLCPCKKLTFQDKMELVELLRVRRRTITDLAVQFGSGMKQQRFCWHSCTEDYGSTQLDIEIYPELDDEDQLKIKTEYRLRTGSGQLGKEEHMTPRFGCAHRSVDLWLSSVCQTTLCRLYDNHCASCKRISVCNTCNASLRCPRKQPCRVDEETGQATYHFYTERCLGGPGPVPDQTWAAQRIHPAENLIDVANCSELCPWTIREHPPLEEAPSLDMNILNPAIQDQSMNQLYTSITRERGFYGKTRSNAHDIMLRMQLRKNPYSRLPDDAGGSVEEQGTSPYIPLLSCSKDSKQSANRVQWIDEHCLRPGAMSYPPPHNGPYPSQYMQQPPNLPHHQQTIHPQQLLYNSNVNTSASPYQYGKPVVYPQVMIPAYPAYAQTYNPQPPQQQQPPPPPQQPPPQQQPQQQYVNPSDLFNPPPLASTSPPQFTNSPSQYAAQPAVSVAGNSRSPVLPTSTPARSTYYSAPSPNQANQTPNNYPQPTSTTPSVQVPPPAAAAVAATASPAPAPAAKPVAANPVPVKPAAAKPVAQTPPAPSPKPVQVLIPAPTPEVQQKVQRPPSKKQAQRQTGQKPTQKSAGTPIDYQVLLLAMADEYLNAAHSHGTLVALLRREMEMDEYYKLVATGLGCLEAVLKNWRLQPRVEALVRLRYARILFEETDNDLEAETALSKGIDLCERNRMLDLKYSMQHLLARMLYKTNPKASLKAVDGMIQDVEAYRHSAWEYAFRFLRVSLSLSSSAHQDSVLALQHLHKIATMASRNGDRAVSAMSAIIEALAHLQQGSGFDSVEQAQRAVAVARSHQLNDELRHIPQLTTLVQIVDICCSLLEYDINQSSQKLKVLQDLMDERLNDSNWRSDGSFSIPLNGKSAGPSSIDTGDILQVQSGTLLLSFNWLPQHDLYALCYFLSSITLSCKNSYDGRKAEKFLQEGTRMLKGSFKAPQEITESVVSANRRVQWRRLLYCNLLVQQVFLACGRTDWELANKTLKELREEGQELGDQLPDTVECLMEYATGAIAQATGDLTAALNAFQSPLLSLSTNFSKTARNEPRRDIAILAALNTVLILRDPTHPSHSHLPTLLSTVESFCTGSPNKYIQAAYYLVCATVQTESTIQTKQYLQQALQSATAISNSQITCMTLTFMSWKYFRGVVGEQAEKSARAGRAMAKKANDRLWVSVTDEMLAETLERQGKNEEAKGVREEGHRVMMGLPSALKRPV</sequence>
<dbReference type="InterPro" id="IPR001810">
    <property type="entry name" value="F-box_dom"/>
</dbReference>
<dbReference type="GO" id="GO:0007064">
    <property type="term" value="P:mitotic sister chromatid cohesion"/>
    <property type="evidence" value="ECO:0007669"/>
    <property type="project" value="InterPro"/>
</dbReference>
<comment type="subcellular location">
    <subcellularLocation>
        <location evidence="1">Nucleus</location>
    </subcellularLocation>
</comment>
<organism evidence="10 11">
    <name type="scientific">Aspergillus phoenicis ATCC 13157</name>
    <dbReference type="NCBI Taxonomy" id="1353007"/>
    <lineage>
        <taxon>Eukaryota</taxon>
        <taxon>Fungi</taxon>
        <taxon>Dikarya</taxon>
        <taxon>Ascomycota</taxon>
        <taxon>Pezizomycotina</taxon>
        <taxon>Eurotiomycetes</taxon>
        <taxon>Eurotiomycetidae</taxon>
        <taxon>Eurotiales</taxon>
        <taxon>Aspergillaceae</taxon>
        <taxon>Aspergillus</taxon>
    </lineage>
</organism>
<keyword evidence="5" id="KW-0159">Chromosome partition</keyword>
<dbReference type="GO" id="GO:0007059">
    <property type="term" value="P:chromosome segregation"/>
    <property type="evidence" value="ECO:0007669"/>
    <property type="project" value="UniProtKB-KW"/>
</dbReference>
<evidence type="ECO:0000256" key="8">
    <source>
        <dbReference type="SAM" id="MobiDB-lite"/>
    </source>
</evidence>
<feature type="compositionally biased region" description="Pro residues" evidence="8">
    <location>
        <begin position="548"/>
        <end position="567"/>
    </location>
</feature>
<gene>
    <name evidence="10" type="ORF">M752DRAFT_330967</name>
</gene>
<feature type="domain" description="F-box" evidence="9">
    <location>
        <begin position="46"/>
        <end position="82"/>
    </location>
</feature>
<dbReference type="PROSITE" id="PS50181">
    <property type="entry name" value="FBOX"/>
    <property type="match status" value="1"/>
</dbReference>
<dbReference type="SUPFAM" id="SSF81383">
    <property type="entry name" value="F-box domain"/>
    <property type="match status" value="1"/>
</dbReference>
<feature type="compositionally biased region" description="Polar residues" evidence="8">
    <location>
        <begin position="586"/>
        <end position="601"/>
    </location>
</feature>
<dbReference type="GO" id="GO:0005634">
    <property type="term" value="C:nucleus"/>
    <property type="evidence" value="ECO:0007669"/>
    <property type="project" value="UniProtKB-SubCell"/>
</dbReference>
<feature type="compositionally biased region" description="Polar residues" evidence="8">
    <location>
        <begin position="730"/>
        <end position="742"/>
    </location>
</feature>
<name>A0A370P491_ASPPH</name>
<dbReference type="Pfam" id="PF00646">
    <property type="entry name" value="F-box"/>
    <property type="match status" value="1"/>
</dbReference>
<feature type="compositionally biased region" description="Basic and acidic residues" evidence="8">
    <location>
        <begin position="1348"/>
        <end position="1364"/>
    </location>
</feature>
<feature type="region of interest" description="Disordered" evidence="8">
    <location>
        <begin position="689"/>
        <end position="708"/>
    </location>
</feature>
<keyword evidence="7" id="KW-0131">Cell cycle</keyword>
<evidence type="ECO:0000256" key="4">
    <source>
        <dbReference type="ARBA" id="ARBA00022776"/>
    </source>
</evidence>
<protein>
    <recommendedName>
        <fullName evidence="9">F-box domain-containing protein</fullName>
    </recommendedName>
</protein>
<dbReference type="PANTHER" id="PTHR21394">
    <property type="entry name" value="MAU2 CHROMATID COHESION FACTOR HOMOLOG"/>
    <property type="match status" value="1"/>
</dbReference>
<evidence type="ECO:0000256" key="6">
    <source>
        <dbReference type="ARBA" id="ARBA00023242"/>
    </source>
</evidence>
<evidence type="ECO:0000256" key="7">
    <source>
        <dbReference type="ARBA" id="ARBA00023306"/>
    </source>
</evidence>
<proteinExistence type="inferred from homology"/>
<comment type="similarity">
    <text evidence="2">Belongs to the SCC4/mau-2 family.</text>
</comment>
<evidence type="ECO:0000313" key="11">
    <source>
        <dbReference type="Proteomes" id="UP000254937"/>
    </source>
</evidence>
<evidence type="ECO:0000256" key="3">
    <source>
        <dbReference type="ARBA" id="ARBA00022618"/>
    </source>
</evidence>
<dbReference type="EMBL" id="KZ851877">
    <property type="protein sequence ID" value="RDK36676.1"/>
    <property type="molecule type" value="Genomic_DNA"/>
</dbReference>
<reference evidence="10 11" key="1">
    <citation type="submission" date="2018-07" db="EMBL/GenBank/DDBJ databases">
        <title>Section-level genome sequencing of Aspergillus section Nigri to investigate inter- and intra-species variation.</title>
        <authorList>
            <consortium name="DOE Joint Genome Institute"/>
            <person name="Vesth T.C."/>
            <person name="Nybo J.L."/>
            <person name="Theobald S."/>
            <person name="Frisvad J.C."/>
            <person name="Larsen T.O."/>
            <person name="Nielsen K.F."/>
            <person name="Hoof J.B."/>
            <person name="Brandl J."/>
            <person name="Salamov A."/>
            <person name="Riley R."/>
            <person name="Gladden J.M."/>
            <person name="Phatale P."/>
            <person name="Nielsen M.T."/>
            <person name="Lyhne E.K."/>
            <person name="Kogle M.E."/>
            <person name="Strasser K."/>
            <person name="McDonnell E."/>
            <person name="Barry K."/>
            <person name="Clum A."/>
            <person name="Chen C."/>
            <person name="Nolan M."/>
            <person name="Sandor L."/>
            <person name="Kuo A."/>
            <person name="Lipzen A."/>
            <person name="Hainaut M."/>
            <person name="Drula E."/>
            <person name="Tsang A."/>
            <person name="Magnuson J.K."/>
            <person name="Henrissat B."/>
            <person name="Wiebenga A."/>
            <person name="Simmons B.A."/>
            <person name="Makela M.R."/>
            <person name="De vries R.P."/>
            <person name="Grigoriev I.V."/>
            <person name="Mortensen U.H."/>
            <person name="Baker S.E."/>
            <person name="Andersen M.R."/>
        </authorList>
    </citation>
    <scope>NUCLEOTIDE SEQUENCE [LARGE SCALE GENOMIC DNA]</scope>
    <source>
        <strain evidence="10 11">ATCC 13157</strain>
    </source>
</reference>
<evidence type="ECO:0000256" key="5">
    <source>
        <dbReference type="ARBA" id="ARBA00022829"/>
    </source>
</evidence>